<feature type="domain" description="HTH gntR-type" evidence="4">
    <location>
        <begin position="14"/>
        <end position="81"/>
    </location>
</feature>
<dbReference type="InterPro" id="IPR036390">
    <property type="entry name" value="WH_DNA-bd_sf"/>
</dbReference>
<sequence>MTEHGIRLQLASGETSAGAVMRELSAQIVSGKLPPGKKLEEALLGEYFGVSRTPVREALRELAVAGLVETRPHRGAFVAEVSAEKMLEKFEFMAELEGLCAGYAARRMGAGAKARLAEIQDAGLALVRQRDRVAYRAHNTLFHEAIYEGAGNDSLRDATLGIRRSVAAFRAAQFDLKERIGNSQVEHGLVVVAIDRGDAEQATLLMRRHILTVMEAAEAYLREKRVIPI</sequence>
<dbReference type="AlphaFoldDB" id="A0A1I1YN50"/>
<dbReference type="InterPro" id="IPR008920">
    <property type="entry name" value="TF_FadR/GntR_C"/>
</dbReference>
<dbReference type="Pfam" id="PF00392">
    <property type="entry name" value="GntR"/>
    <property type="match status" value="1"/>
</dbReference>
<dbReference type="SMART" id="SM00345">
    <property type="entry name" value="HTH_GNTR"/>
    <property type="match status" value="1"/>
</dbReference>
<evidence type="ECO:0000256" key="1">
    <source>
        <dbReference type="ARBA" id="ARBA00023015"/>
    </source>
</evidence>
<evidence type="ECO:0000259" key="4">
    <source>
        <dbReference type="PROSITE" id="PS50949"/>
    </source>
</evidence>
<dbReference type="InterPro" id="IPR036388">
    <property type="entry name" value="WH-like_DNA-bd_sf"/>
</dbReference>
<proteinExistence type="predicted"/>
<dbReference type="SMART" id="SM00895">
    <property type="entry name" value="FCD"/>
    <property type="match status" value="1"/>
</dbReference>
<evidence type="ECO:0000313" key="6">
    <source>
        <dbReference type="Proteomes" id="UP000325289"/>
    </source>
</evidence>
<dbReference type="SUPFAM" id="SSF46785">
    <property type="entry name" value="Winged helix' DNA-binding domain"/>
    <property type="match status" value="1"/>
</dbReference>
<evidence type="ECO:0000256" key="2">
    <source>
        <dbReference type="ARBA" id="ARBA00023125"/>
    </source>
</evidence>
<dbReference type="InterPro" id="IPR011711">
    <property type="entry name" value="GntR_C"/>
</dbReference>
<keyword evidence="2 5" id="KW-0238">DNA-binding</keyword>
<dbReference type="Proteomes" id="UP000325289">
    <property type="component" value="Unassembled WGS sequence"/>
</dbReference>
<keyword evidence="3" id="KW-0804">Transcription</keyword>
<name>A0A1I1YN50_9RHOB</name>
<dbReference type="Pfam" id="PF07729">
    <property type="entry name" value="FCD"/>
    <property type="match status" value="1"/>
</dbReference>
<dbReference type="Gene3D" id="1.20.120.530">
    <property type="entry name" value="GntR ligand-binding domain-like"/>
    <property type="match status" value="1"/>
</dbReference>
<dbReference type="PROSITE" id="PS50949">
    <property type="entry name" value="HTH_GNTR"/>
    <property type="match status" value="1"/>
</dbReference>
<dbReference type="RefSeq" id="WP_149756190.1">
    <property type="nucleotide sequence ID" value="NZ_FOMS01000007.1"/>
</dbReference>
<dbReference type="GO" id="GO:0003677">
    <property type="term" value="F:DNA binding"/>
    <property type="evidence" value="ECO:0007669"/>
    <property type="project" value="UniProtKB-KW"/>
</dbReference>
<dbReference type="SUPFAM" id="SSF48008">
    <property type="entry name" value="GntR ligand-binding domain-like"/>
    <property type="match status" value="1"/>
</dbReference>
<gene>
    <name evidence="5" type="ORF">SAMN04515678_10773</name>
</gene>
<protein>
    <submittedName>
        <fullName evidence="5">DNA-binding transcriptional regulator, GntR family</fullName>
    </submittedName>
</protein>
<dbReference type="Gene3D" id="1.10.10.10">
    <property type="entry name" value="Winged helix-like DNA-binding domain superfamily/Winged helix DNA-binding domain"/>
    <property type="match status" value="1"/>
</dbReference>
<dbReference type="GO" id="GO:0003700">
    <property type="term" value="F:DNA-binding transcription factor activity"/>
    <property type="evidence" value="ECO:0007669"/>
    <property type="project" value="InterPro"/>
</dbReference>
<keyword evidence="6" id="KW-1185">Reference proteome</keyword>
<evidence type="ECO:0000256" key="3">
    <source>
        <dbReference type="ARBA" id="ARBA00023163"/>
    </source>
</evidence>
<dbReference type="OrthoDB" id="7620579at2"/>
<dbReference type="PANTHER" id="PTHR43537:SF49">
    <property type="entry name" value="TRANSCRIPTIONAL REGULATORY PROTEIN"/>
    <property type="match status" value="1"/>
</dbReference>
<accession>A0A1I1YN50</accession>
<reference evidence="5 6" key="1">
    <citation type="submission" date="2016-10" db="EMBL/GenBank/DDBJ databases">
        <authorList>
            <person name="Varghese N."/>
            <person name="Submissions S."/>
        </authorList>
    </citation>
    <scope>NUCLEOTIDE SEQUENCE [LARGE SCALE GENOMIC DNA]</scope>
    <source>
        <strain evidence="6">YIM D21,KCTC 23444,ACCC 10710</strain>
    </source>
</reference>
<evidence type="ECO:0000313" key="5">
    <source>
        <dbReference type="EMBL" id="SFE19583.1"/>
    </source>
</evidence>
<keyword evidence="1" id="KW-0805">Transcription regulation</keyword>
<dbReference type="PANTHER" id="PTHR43537">
    <property type="entry name" value="TRANSCRIPTIONAL REGULATOR, GNTR FAMILY"/>
    <property type="match status" value="1"/>
</dbReference>
<dbReference type="EMBL" id="FOMS01000007">
    <property type="protein sequence ID" value="SFE19583.1"/>
    <property type="molecule type" value="Genomic_DNA"/>
</dbReference>
<organism evidence="5 6">
    <name type="scientific">Roseivivax sediminis</name>
    <dbReference type="NCBI Taxonomy" id="936889"/>
    <lineage>
        <taxon>Bacteria</taxon>
        <taxon>Pseudomonadati</taxon>
        <taxon>Pseudomonadota</taxon>
        <taxon>Alphaproteobacteria</taxon>
        <taxon>Rhodobacterales</taxon>
        <taxon>Roseobacteraceae</taxon>
        <taxon>Roseivivax</taxon>
    </lineage>
</organism>
<dbReference type="InterPro" id="IPR000524">
    <property type="entry name" value="Tscrpt_reg_HTH_GntR"/>
</dbReference>
<dbReference type="CDD" id="cd07377">
    <property type="entry name" value="WHTH_GntR"/>
    <property type="match status" value="1"/>
</dbReference>